<gene>
    <name evidence="7" type="ORF">MBELCI_0964</name>
</gene>
<dbReference type="RefSeq" id="WP_021693020.1">
    <property type="nucleotide sequence ID" value="NZ_BATB01000007.1"/>
</dbReference>
<reference evidence="7" key="1">
    <citation type="journal article" date="2013" name="Genome Announc.">
        <title>Draft Genome Sequence of Loktanella cinnabarina LL-001T, Isolated from Deep-Sea Floor Sediment.</title>
        <authorList>
            <person name="Nishi S."/>
            <person name="Tsubouchi T."/>
            <person name="Takaki Y."/>
            <person name="Koyanagi R."/>
            <person name="Satoh N."/>
            <person name="Maruyama T."/>
            <person name="Hatada Y."/>
        </authorList>
    </citation>
    <scope>NUCLEOTIDE SEQUENCE [LARGE SCALE GENOMIC DNA]</scope>
    <source>
        <strain evidence="7">LL-001</strain>
    </source>
</reference>
<dbReference type="InterPro" id="IPR036188">
    <property type="entry name" value="FAD/NAD-bd_sf"/>
</dbReference>
<dbReference type="PRINTS" id="PR00420">
    <property type="entry name" value="RNGMNOXGNASE"/>
</dbReference>
<evidence type="ECO:0000256" key="2">
    <source>
        <dbReference type="ARBA" id="ARBA00022630"/>
    </source>
</evidence>
<evidence type="ECO:0000313" key="8">
    <source>
        <dbReference type="Proteomes" id="UP000016566"/>
    </source>
</evidence>
<dbReference type="eggNOG" id="COG0654">
    <property type="taxonomic scope" value="Bacteria"/>
</dbReference>
<keyword evidence="5" id="KW-0503">Monooxygenase</keyword>
<dbReference type="Gene3D" id="3.50.50.60">
    <property type="entry name" value="FAD/NAD(P)-binding domain"/>
    <property type="match status" value="1"/>
</dbReference>
<keyword evidence="4" id="KW-0560">Oxidoreductase</keyword>
<dbReference type="SUPFAM" id="SSF51905">
    <property type="entry name" value="FAD/NAD(P)-binding domain"/>
    <property type="match status" value="1"/>
</dbReference>
<proteinExistence type="predicted"/>
<organism evidence="7 8">
    <name type="scientific">Limimaricola cinnabarinus LL-001</name>
    <dbReference type="NCBI Taxonomy" id="1337093"/>
    <lineage>
        <taxon>Bacteria</taxon>
        <taxon>Pseudomonadati</taxon>
        <taxon>Pseudomonadota</taxon>
        <taxon>Alphaproteobacteria</taxon>
        <taxon>Rhodobacterales</taxon>
        <taxon>Paracoccaceae</taxon>
        <taxon>Limimaricola</taxon>
    </lineage>
</organism>
<feature type="domain" description="FAD-binding" evidence="6">
    <location>
        <begin position="9"/>
        <end position="336"/>
    </location>
</feature>
<protein>
    <submittedName>
        <fullName evidence="7">Salicylate hydroxylase</fullName>
    </submittedName>
</protein>
<dbReference type="EMBL" id="BATB01000007">
    <property type="protein sequence ID" value="GAD54912.1"/>
    <property type="molecule type" value="Genomic_DNA"/>
</dbReference>
<evidence type="ECO:0000259" key="6">
    <source>
        <dbReference type="Pfam" id="PF01494"/>
    </source>
</evidence>
<dbReference type="AlphaFoldDB" id="U2Z1G8"/>
<evidence type="ECO:0000256" key="3">
    <source>
        <dbReference type="ARBA" id="ARBA00022827"/>
    </source>
</evidence>
<dbReference type="GO" id="GO:0004497">
    <property type="term" value="F:monooxygenase activity"/>
    <property type="evidence" value="ECO:0007669"/>
    <property type="project" value="UniProtKB-KW"/>
</dbReference>
<dbReference type="InterPro" id="IPR050493">
    <property type="entry name" value="FAD-dep_Monooxygenase_BioMet"/>
</dbReference>
<evidence type="ECO:0000256" key="5">
    <source>
        <dbReference type="ARBA" id="ARBA00023033"/>
    </source>
</evidence>
<evidence type="ECO:0000256" key="1">
    <source>
        <dbReference type="ARBA" id="ARBA00001974"/>
    </source>
</evidence>
<keyword evidence="3" id="KW-0274">FAD</keyword>
<name>U2Z1G8_9RHOB</name>
<keyword evidence="8" id="KW-1185">Reference proteome</keyword>
<evidence type="ECO:0000256" key="4">
    <source>
        <dbReference type="ARBA" id="ARBA00023002"/>
    </source>
</evidence>
<evidence type="ECO:0000313" key="7">
    <source>
        <dbReference type="EMBL" id="GAD54912.1"/>
    </source>
</evidence>
<comment type="cofactor">
    <cofactor evidence="1">
        <name>FAD</name>
        <dbReference type="ChEBI" id="CHEBI:57692"/>
    </cofactor>
</comment>
<comment type="caution">
    <text evidence="7">The sequence shown here is derived from an EMBL/GenBank/DDBJ whole genome shotgun (WGS) entry which is preliminary data.</text>
</comment>
<dbReference type="Pfam" id="PF01494">
    <property type="entry name" value="FAD_binding_3"/>
    <property type="match status" value="1"/>
</dbReference>
<keyword evidence="2" id="KW-0285">Flavoprotein</keyword>
<dbReference type="STRING" id="1337093.MBELCI_0964"/>
<accession>U2Z1G8</accession>
<dbReference type="Proteomes" id="UP000016566">
    <property type="component" value="Unassembled WGS sequence"/>
</dbReference>
<dbReference type="InterPro" id="IPR002938">
    <property type="entry name" value="FAD-bd"/>
</dbReference>
<dbReference type="GO" id="GO:0071949">
    <property type="term" value="F:FAD binding"/>
    <property type="evidence" value="ECO:0007669"/>
    <property type="project" value="InterPro"/>
</dbReference>
<dbReference type="SUPFAM" id="SSF54373">
    <property type="entry name" value="FAD-linked reductases, C-terminal domain"/>
    <property type="match status" value="1"/>
</dbReference>
<dbReference type="PANTHER" id="PTHR13789">
    <property type="entry name" value="MONOOXYGENASE"/>
    <property type="match status" value="1"/>
</dbReference>
<dbReference type="PANTHER" id="PTHR13789:SF318">
    <property type="entry name" value="GERANYLGERANYL DIPHOSPHATE REDUCTASE"/>
    <property type="match status" value="1"/>
</dbReference>
<sequence length="399" mass="42943">MASTTSRLAIAIAGAGIGGLSAGLCLARAGHRVEIFERAPALREIGAGLQITPNGAAVFERLGLGPALDKVAIRARAVRPTDGRSGRGIARFALDGGPYPYRFLHRAALIDLLADAARDAGARIVTGQAVRAARPETGDLIFETGEPTRHELILAADGLRSVLRPLITDEAARFTGQVAWRAVLNGVEAAPEARIWMLPGRHVVTYPLPGGRLNLVAVREQSGWAPEGWDHAEDPARLRAVFADAAPELRALLDRIEATRLWGLFRHEVPERWHVGRLALLGDAAHPTLPFLAQGANLAIEDGWVLARALEAAPDLDAALGLYAQRRGPRVRRAIAAAQANARNYHFSGVSRRIAHLALGAIDRVAPGRFTARMDWLHGHDVTRNWPAIARMTGHSSLE</sequence>